<proteinExistence type="predicted"/>
<sequence length="240" mass="26389">MLALVCCTVSAQDIILKKNADEIQAKVLKVTETEIEYKKWENLDGPIYTIPANEIFIIKYQNGSKDIISANSARTRSDIAGNFPKYQGEIAAAYGLGVGRVSEFINTDRILFETVHGIRINPYLFTGLGLGFDYFYESIDMEDYYGNAIGSYDGAGVLSSFINLKGYYPATKKLAVYFSLDLGAAFGVAGWAEGTEFHTSVGPGINWGNRKGSPRGDFSIRFQHMGTGTNAILFRIGFGF</sequence>
<dbReference type="Proteomes" id="UP000319374">
    <property type="component" value="Chromosome"/>
</dbReference>
<evidence type="ECO:0000313" key="1">
    <source>
        <dbReference type="EMBL" id="BBL07747.1"/>
    </source>
</evidence>
<organism evidence="1 2">
    <name type="scientific">Alistipes dispar</name>
    <dbReference type="NCBI Taxonomy" id="2585119"/>
    <lineage>
        <taxon>Bacteria</taxon>
        <taxon>Pseudomonadati</taxon>
        <taxon>Bacteroidota</taxon>
        <taxon>Bacteroidia</taxon>
        <taxon>Bacteroidales</taxon>
        <taxon>Rikenellaceae</taxon>
        <taxon>Alistipes</taxon>
    </lineage>
</organism>
<dbReference type="KEGG" id="ada:A5CPEGH6_23850"/>
<protein>
    <recommendedName>
        <fullName evidence="3">Outer membrane protein beta-barrel domain-containing protein</fullName>
    </recommendedName>
</protein>
<dbReference type="AlphaFoldDB" id="A0A4Y1X366"/>
<name>A0A4Y1X366_9BACT</name>
<dbReference type="EMBL" id="AP019736">
    <property type="protein sequence ID" value="BBL07747.1"/>
    <property type="molecule type" value="Genomic_DNA"/>
</dbReference>
<accession>A0A4Y1X366</accession>
<gene>
    <name evidence="1" type="ORF">A5CPEGH6_23850</name>
</gene>
<evidence type="ECO:0008006" key="3">
    <source>
        <dbReference type="Google" id="ProtNLM"/>
    </source>
</evidence>
<keyword evidence="2" id="KW-1185">Reference proteome</keyword>
<reference evidence="2" key="1">
    <citation type="submission" date="2019-06" db="EMBL/GenBank/DDBJ databases">
        <title>Alistipes onderdonkii subsp. vulgaris subsp. nov., Alistipes dispar sp. nov. and Alistipes communis sp. nov., isolated from human faeces, and creation of Alistipes onderdonkii subsp. onderdonkii subsp. nov.</title>
        <authorList>
            <person name="Sakamoto M."/>
            <person name="Ikeyama N."/>
            <person name="Ogata Y."/>
            <person name="Suda W."/>
            <person name="Iino T."/>
            <person name="Hattori M."/>
            <person name="Ohkuma M."/>
        </authorList>
    </citation>
    <scope>NUCLEOTIDE SEQUENCE [LARGE SCALE GENOMIC DNA]</scope>
    <source>
        <strain evidence="2">5CPEGH6</strain>
    </source>
</reference>
<evidence type="ECO:0000313" key="2">
    <source>
        <dbReference type="Proteomes" id="UP000319374"/>
    </source>
</evidence>